<feature type="domain" description="Duffy-binding-like" evidence="8">
    <location>
        <begin position="1853"/>
        <end position="1998"/>
    </location>
</feature>
<dbReference type="VEuPathDB" id="PlasmoDB:PfCD01_060005500"/>
<reference evidence="9" key="1">
    <citation type="journal article" date="2016" name="EMBO Mol. Med.">
        <title>Plasmodium falciparum var genes expressed in children with severe malaria encode CIDRalpha1 domains.</title>
        <authorList>
            <person name="Jespersen J.S."/>
            <person name="Wang C.W."/>
            <person name="Mkumbaye S.I."/>
            <person name="Minja D.T."/>
            <person name="Petersen B."/>
            <person name="Turner L."/>
            <person name="Petersen J.E."/>
            <person name="Lusingu J.P."/>
            <person name="Theander T.G."/>
            <person name="Lavstsen T."/>
        </authorList>
    </citation>
    <scope>NUCLEOTIDE SEQUENCE</scope>
    <source>
        <strain evidence="9">2110-3</strain>
    </source>
</reference>
<sequence length="2388" mass="274784">DIIRGKDLFIGYDEKDRNEKKQLQQNLKTIFKKIYNDVTKGGKNAQELQDRYNDDNENYYQLREDWWTLNRKEVWKAITCEAGNDSQYFRRTCGGENPTHAKCQCANTDVPTFFDYVPQYLRWFEEWAEEFCRKRNIKLKSAKEECRDEAAGKYCSLNGFDCTKRIEKGKSCSREFKCTACLNKCIPYENWLEEQRDEFEKQKEKYKNEIKTKTSNNGISNSNINNKYYKEFYDELKRNFESVENFLTLLNKGSYCKEGVEGKYVINFTKTADKDAFDRSEYCQPCPDCVVECVGGECKQKTDDDKNCRSKIIEEILKGEEPTVIDVLYSGNGQGVITKKLHDFCSSTNKEDDKYYKKWKCYNKNSDYNNCELISSLSTDPNDPNVMLSIKCFDSWARNLLVDALKWEHQLKNCINNTNVTDCKSNCNNNCKCYEEWIKRKGREWKQVKGVIENNDEGSHYYYKNVKNLFYNFLYPVIYKLEKEEKNGKWDQFMEDLKKKIESSETNTHTTDSQDAIELLLDHLKENAITCKDNNSLEEDKNCPKTKTNPCIKGTRKRTRGASNNLVSVKHIAEMMQRSARKQLEKGAGETKLKGDASKGQYKHGGPTSDFKELCNINQNHSNRNHLQSTGPCDGKDRGRFKIGTPWTGENKVNTTHLNLFMPPRRQHFCTSNLEYLQTKDKPLNGSDNDPKLVNNSFLGDVLLSAKYEAKNIKQMYKENNNLDAEKEPEDPKHQESICRALRYSFADIADIIRGNDLWEHRDQINLQRNLITIFGKIKKELPQDIQGKYNDDPNYIKLREDWWEANRHQVWRAMKCAIKEATIDKCNGIPIEDYIPQRLRWMTEWAEWFCKEQSKLYEKMEKECGACMNKNKEDGKGCMQNTQECEKCTQACKDYKKKIEPWREQWKKIKDKYDKLYKKATKHAVNTSNDPKDEKDVVDFLKQLLPENSAAARVRVKRVAGNSATRVTATTPNTPYATAAGYIHQELGKTVGCQKQTKFCNGGNNYAFKEPPEYATACDCINRSQTEEPKKKEENVESACKIVEEVLKQNPDDKGGIQGCNPKYYPKKENYPGWNCTPGQFKSGHAGACMPPRRIKLCVRDLTQGGEITKPEDILTKFINCAAKETYFAWLKYKEDNTEAEDELKSGTIPGHFKRQMFYTFGDYRDIFFGRDISTHAYIPDVSKNAKKKLKEKNGEKKSDNELLEDWWKEHGKEIWDGMVCALTYKDGGEGKPPEQDQSLKTALLDTNKNTPKSQYQYDSVRIGASGTSPNPQTASTTSGENTPLSKFAERPPFLRWFIEWSDHFCTERKKLEDNLKGSCKMDYEGCDKGTNNVGSSSCVSACKEYKKYITDKKTQYDKQKGKFEVEKKKKEQGYDNYFEKEPSEYLKKKCLDDTCNCMQKVKDTRNYWEKYNETYADSKLKNRCECQPPQQESLARSAVPSRDTPPPAGDVGSATGTEGADSENEEEEEEEEEEDNNEEEEDDDGAEEEEEGEEEEEEEEESSEEPETEEGTEGDVDKGEKEPKVEETQKEEGSATETTQDGVKPACDIVQKLFTSGEPKNTFKDACNQKYGYPQRHWGWKCIPSGKPSDTTDGEPTGGDKDGATGGSICIPPRRRKLYMHKVDDNVKDDASLRDWFVKSAAVETFFLWDRYKKDIEREEKEKQQREKELVVNISSKPEELDKKLKKGEIPEEFKRQMFYTLGDYRDICVDNVPSGIDKVSASDKDTMENIKKAIDSVFNSGNNQESGSTQQTKREKREQFWKQHGKDIWEGMICALTYDTNTTSGTPLKQDDNLKKELWDDTKKKPTDNYTYEKVVLKEENSETQPKTNTPKTTLKDFVERPPYFRYLEEWGETFCRQRTRMLEKIRGECMEDGSRGTTKQKYSGDGEECKIEDISKKGLFAELYGSSCAKYCRLYKKWIERKKDEYEKQKEEYSKQKEKCKEGSDNGFCGTVTTNKTAAGFLQKLGSCKKDNGNEIGEGKKIFDDDSDTFKHTQYCGTCSLNGFKCNKVDCRGSTNVTCDGKTAITAKEIEQMKNFTKDLSMLVSGKSTKGFEVDELKVCKGAGIFEGIRKDVWKCGDFCGIDICTLEKNNNGKESDKKYIIMKELLKRWLEYFFEDYNKINAKISGCTKNGEKNICKKRCVEKWVEEKRKEWKNINDTYIQEYTKQNDGSNDLTNFLEQAPFYNEVQKAIKPCSDLKSFEKSKECAVAATTQNGKKRDVVVCLIEKLEKNAKNCPNQANGENEVNCDDPHPDEPDEEDLLLEEEENENTLGKQQPGFCPPQTPPEPEGTEETCTPVDDKMEEKQKDESEEETAKESTEESKELPVPAPAGDEKKVEPTPPKPSSPEVLPSTPADEPFDSTILQTTIPFGVALALGSIAFLFLK</sequence>
<dbReference type="Pfam" id="PF18562">
    <property type="entry name" value="CIDR1_gamma"/>
    <property type="match status" value="1"/>
</dbReference>
<dbReference type="VEuPathDB" id="PlasmoDB:PfNF135_030005100"/>
<evidence type="ECO:0000259" key="4">
    <source>
        <dbReference type="Pfam" id="PF03011"/>
    </source>
</evidence>
<dbReference type="GO" id="GO:0046789">
    <property type="term" value="F:host cell surface receptor binding"/>
    <property type="evidence" value="ECO:0007669"/>
    <property type="project" value="InterPro"/>
</dbReference>
<dbReference type="VEuPathDB" id="PlasmoDB:PfML01_000059800"/>
<feature type="transmembrane region" description="Helical" evidence="3">
    <location>
        <begin position="2366"/>
        <end position="2387"/>
    </location>
</feature>
<feature type="non-terminal residue" evidence="9">
    <location>
        <position position="1"/>
    </location>
</feature>
<dbReference type="FunFam" id="1.20.58.1930:FF:000001">
    <property type="entry name" value="Erythrocyte membrane protein 1, PfEMP1"/>
    <property type="match status" value="1"/>
</dbReference>
<dbReference type="VEuPathDB" id="PlasmoDB:PfGN01_130079200"/>
<feature type="domain" description="Duffy-antigen binding" evidence="5">
    <location>
        <begin position="1611"/>
        <end position="1811"/>
    </location>
</feature>
<dbReference type="InterPro" id="IPR049158">
    <property type="entry name" value="PfEMP1_CIDRalpha1_dom"/>
</dbReference>
<feature type="compositionally biased region" description="Basic and acidic residues" evidence="2">
    <location>
        <begin position="582"/>
        <end position="597"/>
    </location>
</feature>
<dbReference type="VEuPathDB" id="PlasmoDB:PfKH01_020028200"/>
<feature type="domain" description="Duffy-binding-like" evidence="4">
    <location>
        <begin position="393"/>
        <end position="536"/>
    </location>
</feature>
<evidence type="ECO:0000259" key="8">
    <source>
        <dbReference type="Pfam" id="PF22672"/>
    </source>
</evidence>
<dbReference type="VEuPathDB" id="PlasmoDB:PfIT_020027600"/>
<dbReference type="Gene3D" id="1.20.58.1930">
    <property type="match status" value="2"/>
</dbReference>
<feature type="coiled-coil region" evidence="1">
    <location>
        <begin position="1920"/>
        <end position="1950"/>
    </location>
</feature>
<dbReference type="FunFam" id="1.20.1310.20:FF:000023">
    <property type="entry name" value="Erythrocyte membrane protein 1, PfEMP1"/>
    <property type="match status" value="1"/>
</dbReference>
<feature type="region of interest" description="Disordered" evidence="2">
    <location>
        <begin position="2238"/>
        <end position="2363"/>
    </location>
</feature>
<evidence type="ECO:0000259" key="5">
    <source>
        <dbReference type="Pfam" id="PF05424"/>
    </source>
</evidence>
<feature type="domain" description="Duffy-antigen binding" evidence="5">
    <location>
        <begin position="660"/>
        <end position="841"/>
    </location>
</feature>
<dbReference type="VEuPathDB" id="PlasmoDB:PfSN01_130075300"/>
<dbReference type="GO" id="GO:0016020">
    <property type="term" value="C:membrane"/>
    <property type="evidence" value="ECO:0007669"/>
    <property type="project" value="InterPro"/>
</dbReference>
<dbReference type="VEuPathDB" id="PlasmoDB:PfTG01_000049800"/>
<dbReference type="VEuPathDB" id="PlasmoDB:Pf7G8-2_000183600"/>
<feature type="compositionally biased region" description="Pro residues" evidence="2">
    <location>
        <begin position="2282"/>
        <end position="2291"/>
    </location>
</feature>
<feature type="compositionally biased region" description="Polar residues" evidence="2">
    <location>
        <begin position="2238"/>
        <end position="2247"/>
    </location>
</feature>
<feature type="coiled-coil region" evidence="1">
    <location>
        <begin position="189"/>
        <end position="216"/>
    </location>
</feature>
<feature type="region of interest" description="Disordered" evidence="2">
    <location>
        <begin position="1263"/>
        <end position="1288"/>
    </location>
</feature>
<feature type="domain" description="PfEMP1 CIDRalpha1" evidence="7">
    <location>
        <begin position="323"/>
        <end position="373"/>
    </location>
</feature>
<dbReference type="VEuPathDB" id="PlasmoDB:PfKH02_030005900"/>
<organism evidence="9">
    <name type="scientific">Plasmodium falciparum</name>
    <name type="common">malaria parasite P. falciparum</name>
    <dbReference type="NCBI Taxonomy" id="5833"/>
    <lineage>
        <taxon>Eukaryota</taxon>
        <taxon>Sar</taxon>
        <taxon>Alveolata</taxon>
        <taxon>Apicomplexa</taxon>
        <taxon>Aconoidasida</taxon>
        <taxon>Haemosporida</taxon>
        <taxon>Plasmodiidae</taxon>
        <taxon>Plasmodium</taxon>
        <taxon>Plasmodium (Laverania)</taxon>
    </lineage>
</organism>
<keyword evidence="3" id="KW-1133">Transmembrane helix</keyword>
<dbReference type="VEuPathDB" id="PlasmoDB:PF3D7_0400400"/>
<dbReference type="VEuPathDB" id="PlasmoDB:PF3D7_0800300"/>
<gene>
    <name evidence="9" type="primary">var</name>
</gene>
<dbReference type="Pfam" id="PF03011">
    <property type="entry name" value="PFEMP"/>
    <property type="match status" value="2"/>
</dbReference>
<feature type="region of interest" description="Disordered" evidence="2">
    <location>
        <begin position="1580"/>
        <end position="1611"/>
    </location>
</feature>
<name>A0A191VZB1_PLAFA</name>
<dbReference type="VEuPathDB" id="PlasmoDB:PfNF135_020005200"/>
<dbReference type="InterPro" id="IPR008602">
    <property type="entry name" value="Duffy-antigen-binding"/>
</dbReference>
<dbReference type="InterPro" id="IPR050899">
    <property type="entry name" value="DDRGK_domain-containing"/>
</dbReference>
<dbReference type="VEuPathDB" id="PlasmoDB:PfDd2_070016300"/>
<dbReference type="EMBL" id="KX154928">
    <property type="protein sequence ID" value="ANJ21048.1"/>
    <property type="molecule type" value="Genomic_DNA"/>
</dbReference>
<dbReference type="VEuPathDB" id="PlasmoDB:PfGB4_070018000"/>
<dbReference type="PANTHER" id="PTHR48176">
    <property type="entry name" value="DDRGK DOMAIN-CONTAINING PROTEIN 1"/>
    <property type="match status" value="1"/>
</dbReference>
<feature type="compositionally biased region" description="Polar residues" evidence="2">
    <location>
        <begin position="1267"/>
        <end position="1286"/>
    </location>
</feature>
<dbReference type="VEuPathDB" id="PlasmoDB:PfNF54_040005900"/>
<dbReference type="Pfam" id="PF22672">
    <property type="entry name" value="DBL_C"/>
    <property type="match status" value="3"/>
</dbReference>
<proteinExistence type="predicted"/>
<feature type="compositionally biased region" description="Polar residues" evidence="2">
    <location>
        <begin position="1741"/>
        <end position="1754"/>
    </location>
</feature>
<keyword evidence="1" id="KW-0175">Coiled coil</keyword>
<evidence type="ECO:0000313" key="9">
    <source>
        <dbReference type="EMBL" id="ANJ21048.1"/>
    </source>
</evidence>
<dbReference type="InterPro" id="IPR054595">
    <property type="entry name" value="DBL_C"/>
</dbReference>
<dbReference type="FunFam" id="1.20.58.830:FF:000005">
    <property type="entry name" value="Erythrocyte membrane protein 1, PfEMP1"/>
    <property type="match status" value="1"/>
</dbReference>
<dbReference type="InterPro" id="IPR042202">
    <property type="entry name" value="Duffy-ag-bd_sf"/>
</dbReference>
<protein>
    <submittedName>
        <fullName evidence="9">Erythrocyte membrane protein 1</fullName>
    </submittedName>
</protein>
<dbReference type="VEuPathDB" id="PlasmoDB:PfNF135_000040600"/>
<feature type="domain" description="Cysteine-rich interdomain region 1 gamma" evidence="6">
    <location>
        <begin position="2041"/>
        <end position="2093"/>
    </location>
</feature>
<feature type="compositionally biased region" description="Basic and acidic residues" evidence="2">
    <location>
        <begin position="1517"/>
        <end position="1535"/>
    </location>
</feature>
<feature type="compositionally biased region" description="Acidic residues" evidence="2">
    <location>
        <begin position="1462"/>
        <end position="1516"/>
    </location>
</feature>
<feature type="domain" description="Duffy-binding-like" evidence="8">
    <location>
        <begin position="126"/>
        <end position="281"/>
    </location>
</feature>
<dbReference type="Pfam" id="PF21807">
    <property type="entry name" value="PfEMP1_CIDRalpha1_dom"/>
    <property type="match status" value="1"/>
</dbReference>
<dbReference type="InterPro" id="IPR041480">
    <property type="entry name" value="CIDR1_gamma"/>
</dbReference>
<evidence type="ECO:0000259" key="6">
    <source>
        <dbReference type="Pfam" id="PF18562"/>
    </source>
</evidence>
<dbReference type="VEuPathDB" id="PlasmoDB:PfIT_070017000"/>
<dbReference type="Gene3D" id="1.20.58.830">
    <property type="match status" value="4"/>
</dbReference>
<accession>A0A191VZB1</accession>
<dbReference type="VEuPathDB" id="PlasmoDB:PfNF166_090042400"/>
<dbReference type="VEuPathDB" id="PlasmoDB:PfTG01_140005300"/>
<keyword evidence="3" id="KW-0812">Transmembrane</keyword>
<dbReference type="InterPro" id="IPR004258">
    <property type="entry name" value="DBL"/>
</dbReference>
<keyword evidence="3" id="KW-0472">Membrane</keyword>
<dbReference type="Pfam" id="PF05424">
    <property type="entry name" value="Duffy_binding"/>
    <property type="match status" value="4"/>
</dbReference>
<evidence type="ECO:0000256" key="3">
    <source>
        <dbReference type="SAM" id="Phobius"/>
    </source>
</evidence>
<dbReference type="VEuPathDB" id="PlasmoDB:Pf7G8_020026900"/>
<dbReference type="Gene3D" id="1.20.1310.20">
    <property type="entry name" value="Duffy-antigen binding domain"/>
    <property type="match status" value="4"/>
</dbReference>
<dbReference type="VEuPathDB" id="PlasmoDB:PfNF166_020005800"/>
<feature type="compositionally biased region" description="Acidic residues" evidence="2">
    <location>
        <begin position="2258"/>
        <end position="2272"/>
    </location>
</feature>
<feature type="non-terminal residue" evidence="9">
    <location>
        <position position="2388"/>
    </location>
</feature>
<feature type="domain" description="Duffy-antigen binding" evidence="5">
    <location>
        <begin position="1088"/>
        <end position="1230"/>
    </location>
</feature>
<feature type="domain" description="Duffy-antigen binding" evidence="5">
    <location>
        <begin position="1"/>
        <end position="122"/>
    </location>
</feature>
<dbReference type="VEuPathDB" id="PlasmoDB:PfKH01_100044700"/>
<evidence type="ECO:0000256" key="2">
    <source>
        <dbReference type="SAM" id="MobiDB-lite"/>
    </source>
</evidence>
<feature type="region of interest" description="Disordered" evidence="2">
    <location>
        <begin position="1741"/>
        <end position="1763"/>
    </location>
</feature>
<dbReference type="GO" id="GO:0044389">
    <property type="term" value="F:ubiquitin-like protein ligase binding"/>
    <property type="evidence" value="ECO:0007669"/>
    <property type="project" value="TreeGrafter"/>
</dbReference>
<evidence type="ECO:0000256" key="1">
    <source>
        <dbReference type="SAM" id="Coils"/>
    </source>
</evidence>
<feature type="region of interest" description="Disordered" evidence="2">
    <location>
        <begin position="581"/>
        <end position="613"/>
    </location>
</feature>
<dbReference type="SUPFAM" id="SSF140924">
    <property type="entry name" value="Duffy binding domain-like"/>
    <property type="match status" value="6"/>
</dbReference>
<feature type="region of interest" description="Disordered" evidence="2">
    <location>
        <begin position="1424"/>
        <end position="1547"/>
    </location>
</feature>
<feature type="compositionally biased region" description="Basic and acidic residues" evidence="2">
    <location>
        <begin position="2301"/>
        <end position="2327"/>
    </location>
</feature>
<evidence type="ECO:0000259" key="7">
    <source>
        <dbReference type="Pfam" id="PF21807"/>
    </source>
</evidence>
<feature type="domain" description="Duffy-binding-like" evidence="8">
    <location>
        <begin position="845"/>
        <end position="938"/>
    </location>
</feature>
<dbReference type="VEuPathDB" id="PlasmoDB:PfCD01_100005600"/>
<dbReference type="PANTHER" id="PTHR48176:SF1">
    <property type="entry name" value="DDRGK DOMAIN-CONTAINING PROTEIN 1"/>
    <property type="match status" value="1"/>
</dbReference>
<feature type="domain" description="Duffy-binding-like" evidence="4">
    <location>
        <begin position="2110"/>
        <end position="2244"/>
    </location>
</feature>